<evidence type="ECO:0000313" key="1">
    <source>
        <dbReference type="EMBL" id="GBP10430.1"/>
    </source>
</evidence>
<sequence length="66" mass="7316">MPTTHDLGIGRGTDTGWVHLHIKSRERPEAGHALVTPLGIRLSMGVDNHLHSDNSSPHLLLEYSRQ</sequence>
<dbReference type="AlphaFoldDB" id="A0A4C1TA27"/>
<protein>
    <submittedName>
        <fullName evidence="1">Uncharacterized protein</fullName>
    </submittedName>
</protein>
<proteinExistence type="predicted"/>
<keyword evidence="2" id="KW-1185">Reference proteome</keyword>
<name>A0A4C1TA27_EUMVA</name>
<organism evidence="1 2">
    <name type="scientific">Eumeta variegata</name>
    <name type="common">Bagworm moth</name>
    <name type="synonym">Eumeta japonica</name>
    <dbReference type="NCBI Taxonomy" id="151549"/>
    <lineage>
        <taxon>Eukaryota</taxon>
        <taxon>Metazoa</taxon>
        <taxon>Ecdysozoa</taxon>
        <taxon>Arthropoda</taxon>
        <taxon>Hexapoda</taxon>
        <taxon>Insecta</taxon>
        <taxon>Pterygota</taxon>
        <taxon>Neoptera</taxon>
        <taxon>Endopterygota</taxon>
        <taxon>Lepidoptera</taxon>
        <taxon>Glossata</taxon>
        <taxon>Ditrysia</taxon>
        <taxon>Tineoidea</taxon>
        <taxon>Psychidae</taxon>
        <taxon>Oiketicinae</taxon>
        <taxon>Eumeta</taxon>
    </lineage>
</organism>
<evidence type="ECO:0000313" key="2">
    <source>
        <dbReference type="Proteomes" id="UP000299102"/>
    </source>
</evidence>
<dbReference type="EMBL" id="BGZK01000040">
    <property type="protein sequence ID" value="GBP10430.1"/>
    <property type="molecule type" value="Genomic_DNA"/>
</dbReference>
<accession>A0A4C1TA27</accession>
<gene>
    <name evidence="1" type="ORF">EVAR_5726_1</name>
</gene>
<comment type="caution">
    <text evidence="1">The sequence shown here is derived from an EMBL/GenBank/DDBJ whole genome shotgun (WGS) entry which is preliminary data.</text>
</comment>
<reference evidence="1 2" key="1">
    <citation type="journal article" date="2019" name="Commun. Biol.">
        <title>The bagworm genome reveals a unique fibroin gene that provides high tensile strength.</title>
        <authorList>
            <person name="Kono N."/>
            <person name="Nakamura H."/>
            <person name="Ohtoshi R."/>
            <person name="Tomita M."/>
            <person name="Numata K."/>
            <person name="Arakawa K."/>
        </authorList>
    </citation>
    <scope>NUCLEOTIDE SEQUENCE [LARGE SCALE GENOMIC DNA]</scope>
</reference>
<dbReference type="Proteomes" id="UP000299102">
    <property type="component" value="Unassembled WGS sequence"/>
</dbReference>